<feature type="active site" description="Charge relay system" evidence="5">
    <location>
        <position position="108"/>
    </location>
</feature>
<dbReference type="PRINTS" id="PR00723">
    <property type="entry name" value="SUBTILISIN"/>
</dbReference>
<protein>
    <submittedName>
        <fullName evidence="7">S8 family serine peptidase</fullName>
    </submittedName>
</protein>
<dbReference type="InterPro" id="IPR023827">
    <property type="entry name" value="Peptidase_S8_Asp-AS"/>
</dbReference>
<accession>A0A934WWI5</accession>
<dbReference type="SUPFAM" id="SSF52743">
    <property type="entry name" value="Subtilisin-like"/>
    <property type="match status" value="1"/>
</dbReference>
<dbReference type="EMBL" id="JAEQBW010000001">
    <property type="protein sequence ID" value="MBK6264383.1"/>
    <property type="molecule type" value="Genomic_DNA"/>
</dbReference>
<comment type="similarity">
    <text evidence="1 5">Belongs to the peptidase S8 family.</text>
</comment>
<dbReference type="Gene3D" id="3.40.50.200">
    <property type="entry name" value="Peptidase S8/S53 domain"/>
    <property type="match status" value="1"/>
</dbReference>
<feature type="active site" description="Charge relay system" evidence="5">
    <location>
        <position position="141"/>
    </location>
</feature>
<organism evidence="7 8">
    <name type="scientific">Marivirga aurantiaca</name>
    <dbReference type="NCBI Taxonomy" id="2802615"/>
    <lineage>
        <taxon>Bacteria</taxon>
        <taxon>Pseudomonadati</taxon>
        <taxon>Bacteroidota</taxon>
        <taxon>Cytophagia</taxon>
        <taxon>Cytophagales</taxon>
        <taxon>Marivirgaceae</taxon>
        <taxon>Marivirga</taxon>
    </lineage>
</organism>
<dbReference type="InterPro" id="IPR036852">
    <property type="entry name" value="Peptidase_S8/S53_dom_sf"/>
</dbReference>
<evidence type="ECO:0000313" key="7">
    <source>
        <dbReference type="EMBL" id="MBK6264383.1"/>
    </source>
</evidence>
<evidence type="ECO:0000313" key="8">
    <source>
        <dbReference type="Proteomes" id="UP000611723"/>
    </source>
</evidence>
<evidence type="ECO:0000256" key="1">
    <source>
        <dbReference type="ARBA" id="ARBA00011073"/>
    </source>
</evidence>
<keyword evidence="4 5" id="KW-0720">Serine protease</keyword>
<dbReference type="PANTHER" id="PTHR43806">
    <property type="entry name" value="PEPTIDASE S8"/>
    <property type="match status" value="1"/>
</dbReference>
<evidence type="ECO:0000256" key="3">
    <source>
        <dbReference type="ARBA" id="ARBA00022801"/>
    </source>
</evidence>
<sequence length="347" mass="38382">MKIITTKYLKVRVGKPRLNAPSYQYLAPESEVEVDGKLYAGDETDGNDQWYKDRADNYYWSGGAKAAVNTNQPTSIEFDKLIDYTQRIQTKVQLPRLEGDGIVVGLLDSGVDENHPNLKDSVIFSKSFVQNEAIGSNDTGHGTMMAGLITGNTNSGVGIKGIAKNSKILDLKVIKNNGSTDINALKEALIYIIEDKVLKPNILNLSLSIPSISQIKEYLDEIIQKGILIVGAGGDSNIFNYNKTSVLAQHAGIIAVGAVTKAYMKNRNPIFPENLDFYFHNSLQWSTNKAPKLYEQVKGDSIYTAIVTGLLARQLASYPKRNYLESLNKLAFSKADFQSEFLKLYIP</sequence>
<reference evidence="7" key="1">
    <citation type="submission" date="2021-01" db="EMBL/GenBank/DDBJ databases">
        <title>Marivirga aurantiaca sp. nov., isolated from intertidal surface sediments.</title>
        <authorList>
            <person name="Zhang M."/>
        </authorList>
    </citation>
    <scope>NUCLEOTIDE SEQUENCE</scope>
    <source>
        <strain evidence="7">S37H4</strain>
    </source>
</reference>
<comment type="caution">
    <text evidence="7">The sequence shown here is derived from an EMBL/GenBank/DDBJ whole genome shotgun (WGS) entry which is preliminary data.</text>
</comment>
<feature type="domain" description="Peptidase S8/S53" evidence="6">
    <location>
        <begin position="99"/>
        <end position="320"/>
    </location>
</feature>
<dbReference type="InterPro" id="IPR050131">
    <property type="entry name" value="Peptidase_S8_subtilisin-like"/>
</dbReference>
<dbReference type="RefSeq" id="WP_201430045.1">
    <property type="nucleotide sequence ID" value="NZ_JAEQBW010000001.1"/>
</dbReference>
<gene>
    <name evidence="7" type="ORF">JKA74_04990</name>
</gene>
<keyword evidence="8" id="KW-1185">Reference proteome</keyword>
<evidence type="ECO:0000256" key="5">
    <source>
        <dbReference type="PROSITE-ProRule" id="PRU01240"/>
    </source>
</evidence>
<keyword evidence="3 5" id="KW-0378">Hydrolase</keyword>
<proteinExistence type="inferred from homology"/>
<dbReference type="InterPro" id="IPR015500">
    <property type="entry name" value="Peptidase_S8_subtilisin-rel"/>
</dbReference>
<feature type="active site" description="Charge relay system" evidence="5">
    <location>
        <position position="301"/>
    </location>
</feature>
<dbReference type="PROSITE" id="PS00136">
    <property type="entry name" value="SUBTILASE_ASP"/>
    <property type="match status" value="1"/>
</dbReference>
<dbReference type="PROSITE" id="PS51892">
    <property type="entry name" value="SUBTILASE"/>
    <property type="match status" value="1"/>
</dbReference>
<dbReference type="Proteomes" id="UP000611723">
    <property type="component" value="Unassembled WGS sequence"/>
</dbReference>
<evidence type="ECO:0000259" key="6">
    <source>
        <dbReference type="Pfam" id="PF00082"/>
    </source>
</evidence>
<dbReference type="AlphaFoldDB" id="A0A934WWI5"/>
<keyword evidence="2 5" id="KW-0645">Protease</keyword>
<dbReference type="GO" id="GO:0006508">
    <property type="term" value="P:proteolysis"/>
    <property type="evidence" value="ECO:0007669"/>
    <property type="project" value="UniProtKB-KW"/>
</dbReference>
<dbReference type="PANTHER" id="PTHR43806:SF11">
    <property type="entry name" value="CEREVISIN-RELATED"/>
    <property type="match status" value="1"/>
</dbReference>
<dbReference type="Pfam" id="PF00082">
    <property type="entry name" value="Peptidase_S8"/>
    <property type="match status" value="1"/>
</dbReference>
<evidence type="ECO:0000256" key="2">
    <source>
        <dbReference type="ARBA" id="ARBA00022670"/>
    </source>
</evidence>
<dbReference type="InterPro" id="IPR000209">
    <property type="entry name" value="Peptidase_S8/S53_dom"/>
</dbReference>
<dbReference type="GO" id="GO:0004252">
    <property type="term" value="F:serine-type endopeptidase activity"/>
    <property type="evidence" value="ECO:0007669"/>
    <property type="project" value="UniProtKB-UniRule"/>
</dbReference>
<evidence type="ECO:0000256" key="4">
    <source>
        <dbReference type="ARBA" id="ARBA00022825"/>
    </source>
</evidence>
<name>A0A934WWI5_9BACT</name>